<keyword evidence="2" id="KW-1185">Reference proteome</keyword>
<proteinExistence type="predicted"/>
<evidence type="ECO:0000313" key="1">
    <source>
        <dbReference type="EMBL" id="MFC2970191.1"/>
    </source>
</evidence>
<name>A0ABV7AML3_9RHOB</name>
<reference evidence="2" key="1">
    <citation type="journal article" date="2019" name="Int. J. Syst. Evol. Microbiol.">
        <title>The Global Catalogue of Microorganisms (GCM) 10K type strain sequencing project: providing services to taxonomists for standard genome sequencing and annotation.</title>
        <authorList>
            <consortium name="The Broad Institute Genomics Platform"/>
            <consortium name="The Broad Institute Genome Sequencing Center for Infectious Disease"/>
            <person name="Wu L."/>
            <person name="Ma J."/>
        </authorList>
    </citation>
    <scope>NUCLEOTIDE SEQUENCE [LARGE SCALE GENOMIC DNA]</scope>
    <source>
        <strain evidence="2">KCTC 62192</strain>
    </source>
</reference>
<organism evidence="1 2">
    <name type="scientific">Acidimangrovimonas pyrenivorans</name>
    <dbReference type="NCBI Taxonomy" id="2030798"/>
    <lineage>
        <taxon>Bacteria</taxon>
        <taxon>Pseudomonadati</taxon>
        <taxon>Pseudomonadota</taxon>
        <taxon>Alphaproteobacteria</taxon>
        <taxon>Rhodobacterales</taxon>
        <taxon>Paracoccaceae</taxon>
        <taxon>Acidimangrovimonas</taxon>
    </lineage>
</organism>
<dbReference type="EMBL" id="JBHRSK010000017">
    <property type="protein sequence ID" value="MFC2970191.1"/>
    <property type="molecule type" value="Genomic_DNA"/>
</dbReference>
<dbReference type="Proteomes" id="UP001595443">
    <property type="component" value="Unassembled WGS sequence"/>
</dbReference>
<comment type="caution">
    <text evidence="1">The sequence shown here is derived from an EMBL/GenBank/DDBJ whole genome shotgun (WGS) entry which is preliminary data.</text>
</comment>
<protein>
    <submittedName>
        <fullName evidence="1">Uncharacterized protein</fullName>
    </submittedName>
</protein>
<sequence>MPIFSEGRVLPAPSLAEREIGLSSKEHCTALTLIGDGPGNHAHAESYLELCHQRLLQVQPGIIALREQAKFRFGYRDEWEHNFDILATYQGGARIAYTVKPEVRLSSGRFLEEMQLVAYWVQRKKFADAVQLLTEADIDRTALHNAELLTSLRDTDPQADAIAREIASGFRGAVSLRDLTIKLDLKERGYRALLRLIRSGELALFARDRITPSTLVIWKGMTQ</sequence>
<accession>A0ABV7AML3</accession>
<dbReference type="RefSeq" id="WP_377834951.1">
    <property type="nucleotide sequence ID" value="NZ_JBHRSK010000017.1"/>
</dbReference>
<gene>
    <name evidence="1" type="ORF">ACFOES_18995</name>
</gene>
<evidence type="ECO:0000313" key="2">
    <source>
        <dbReference type="Proteomes" id="UP001595443"/>
    </source>
</evidence>